<gene>
    <name evidence="1" type="primary">APL5</name>
    <name evidence="1" type="ORF">IWQ57_006594</name>
</gene>
<dbReference type="EMBL" id="JANBUJ010003833">
    <property type="protein sequence ID" value="KAJ2759279.1"/>
    <property type="molecule type" value="Genomic_DNA"/>
</dbReference>
<comment type="caution">
    <text evidence="1">The sequence shown here is derived from an EMBL/GenBank/DDBJ whole genome shotgun (WGS) entry which is preliminary data.</text>
</comment>
<proteinExistence type="predicted"/>
<keyword evidence="2" id="KW-1185">Reference proteome</keyword>
<accession>A0ACC1JJG4</accession>
<organism evidence="1 2">
    <name type="scientific">Coemansia nantahalensis</name>
    <dbReference type="NCBI Taxonomy" id="2789366"/>
    <lineage>
        <taxon>Eukaryota</taxon>
        <taxon>Fungi</taxon>
        <taxon>Fungi incertae sedis</taxon>
        <taxon>Zoopagomycota</taxon>
        <taxon>Kickxellomycotina</taxon>
        <taxon>Kickxellomycetes</taxon>
        <taxon>Kickxellales</taxon>
        <taxon>Kickxellaceae</taxon>
        <taxon>Coemansia</taxon>
    </lineage>
</organism>
<dbReference type="Proteomes" id="UP001140234">
    <property type="component" value="Unassembled WGS sequence"/>
</dbReference>
<reference evidence="1" key="1">
    <citation type="submission" date="2022-07" db="EMBL/GenBank/DDBJ databases">
        <title>Phylogenomic reconstructions and comparative analyses of Kickxellomycotina fungi.</title>
        <authorList>
            <person name="Reynolds N.K."/>
            <person name="Stajich J.E."/>
            <person name="Barry K."/>
            <person name="Grigoriev I.V."/>
            <person name="Crous P."/>
            <person name="Smith M.E."/>
        </authorList>
    </citation>
    <scope>NUCLEOTIDE SEQUENCE</scope>
    <source>
        <strain evidence="1">CBS 109366</strain>
    </source>
</reference>
<name>A0ACC1JJG4_9FUNG</name>
<evidence type="ECO:0000313" key="2">
    <source>
        <dbReference type="Proteomes" id="UP001140234"/>
    </source>
</evidence>
<protein>
    <submittedName>
        <fullName evidence="1">AP-3 complex subunit delta</fullName>
    </submittedName>
</protein>
<evidence type="ECO:0000313" key="1">
    <source>
        <dbReference type="EMBL" id="KAJ2759279.1"/>
    </source>
</evidence>
<feature type="non-terminal residue" evidence="1">
    <location>
        <position position="317"/>
    </location>
</feature>
<sequence>MRGAVQHREALADLPPTDASGASLVSARGALVSPGAAGATRPDIADNPEYRLAVVEAILAMCSHKSYENLTDFEWYVATLADLVYVAGVDVDRALSERLLDAAVRVRQVRPFSTQTARGLLSDAWLVGRATADGTGAKTMAAAAYILGEYCPLLPAEHGDVALLLPAGLAALADDQQATFLQAAMKTYTNWLRGVSEYWSTDVWEQVRSVTASTQRALPCVFFPAADAASDMAALAAELPVQVSSRLRQFAEILKAVSVATSNPGDSAPPMCAELHSVFTVYELNPVSAVAQGKVPVPEGLDLDAFIGDPIPDTSQK</sequence>